<name>A0A6I4IIW6_9FLAO</name>
<comment type="similarity">
    <text evidence="1">Belongs to the AAA ATPase family.</text>
</comment>
<dbReference type="InterPro" id="IPR050221">
    <property type="entry name" value="26S_Proteasome_ATPase"/>
</dbReference>
<dbReference type="Pfam" id="PF00004">
    <property type="entry name" value="AAA"/>
    <property type="match status" value="1"/>
</dbReference>
<dbReference type="SMART" id="SM00382">
    <property type="entry name" value="AAA"/>
    <property type="match status" value="1"/>
</dbReference>
<organism evidence="5 6">
    <name type="scientific">Flavobacterium profundi</name>
    <dbReference type="NCBI Taxonomy" id="1774945"/>
    <lineage>
        <taxon>Bacteria</taxon>
        <taxon>Pseudomonadati</taxon>
        <taxon>Bacteroidota</taxon>
        <taxon>Flavobacteriia</taxon>
        <taxon>Flavobacteriales</taxon>
        <taxon>Flavobacteriaceae</taxon>
        <taxon>Flavobacterium</taxon>
    </lineage>
</organism>
<sequence>MPFDTLRKYIITQLSELNSNEEINFENSFVQTLQKETTHEEAVILLLALVPHVIPNFFDEIIKEIYPEGGDFPEFGGIRLDNHRGMLPTGETVQYILAKNDLNYRLEIQQIFSQEHWFFKQNIVLLEEVKDGEPLMSGKIILPKEMVHLLCYGETIKPKFGTNFPAKEVTTLMKWEDLIVNETVLSQIKQIKLWIKHQKTLLEEWNMKKQVLPGYRTLFYGPSGTGKTLTATLLGLEFNRPVYRIDLSQVVSKFIGETEQNLEKIFNQAEHKNWILLFDEADALFGKRTSTKSSNDRYANQEVSYLLQRIENFNGLVVLTSNFKNNIDDAFLRRFNSIVKFSKPNTEERLKLWQNAKPKDVVIDNELLYQLASNYELTGAQIVSAVMHASLLAIEDNQKYLSKENLLMGIKEEFNKEEKQFSIFNKV</sequence>
<dbReference type="GO" id="GO:0005524">
    <property type="term" value="F:ATP binding"/>
    <property type="evidence" value="ECO:0007669"/>
    <property type="project" value="UniProtKB-KW"/>
</dbReference>
<proteinExistence type="inferred from homology"/>
<dbReference type="SUPFAM" id="SSF52540">
    <property type="entry name" value="P-loop containing nucleoside triphosphate hydrolases"/>
    <property type="match status" value="1"/>
</dbReference>
<dbReference type="Proteomes" id="UP000431264">
    <property type="component" value="Unassembled WGS sequence"/>
</dbReference>
<reference evidence="6" key="1">
    <citation type="submission" date="2019-05" db="EMBL/GenBank/DDBJ databases">
        <title>Flavobacterium profundi sp. nov., isolated from a deep-sea seamount.</title>
        <authorList>
            <person name="Zhang D.-C."/>
        </authorList>
    </citation>
    <scope>NUCLEOTIDE SEQUENCE [LARGE SCALE GENOMIC DNA]</scope>
    <source>
        <strain evidence="6">TP390</strain>
    </source>
</reference>
<accession>A0A6I4IIW6</accession>
<protein>
    <submittedName>
        <fullName evidence="5">AAA family ATPase</fullName>
    </submittedName>
</protein>
<dbReference type="GO" id="GO:0016887">
    <property type="term" value="F:ATP hydrolysis activity"/>
    <property type="evidence" value="ECO:0007669"/>
    <property type="project" value="InterPro"/>
</dbReference>
<keyword evidence="6" id="KW-1185">Reference proteome</keyword>
<dbReference type="CDD" id="cd19481">
    <property type="entry name" value="RecA-like_protease"/>
    <property type="match status" value="1"/>
</dbReference>
<dbReference type="InterPro" id="IPR003593">
    <property type="entry name" value="AAA+_ATPase"/>
</dbReference>
<evidence type="ECO:0000313" key="6">
    <source>
        <dbReference type="Proteomes" id="UP000431264"/>
    </source>
</evidence>
<dbReference type="AlphaFoldDB" id="A0A6I4IIW6"/>
<evidence type="ECO:0000256" key="1">
    <source>
        <dbReference type="ARBA" id="ARBA00006914"/>
    </source>
</evidence>
<evidence type="ECO:0000256" key="2">
    <source>
        <dbReference type="ARBA" id="ARBA00022741"/>
    </source>
</evidence>
<comment type="caution">
    <text evidence="5">The sequence shown here is derived from an EMBL/GenBank/DDBJ whole genome shotgun (WGS) entry which is preliminary data.</text>
</comment>
<dbReference type="Gene3D" id="3.40.50.300">
    <property type="entry name" value="P-loop containing nucleotide triphosphate hydrolases"/>
    <property type="match status" value="1"/>
</dbReference>
<dbReference type="InterPro" id="IPR027417">
    <property type="entry name" value="P-loop_NTPase"/>
</dbReference>
<evidence type="ECO:0000259" key="4">
    <source>
        <dbReference type="SMART" id="SM00382"/>
    </source>
</evidence>
<dbReference type="InterPro" id="IPR003959">
    <property type="entry name" value="ATPase_AAA_core"/>
</dbReference>
<dbReference type="OrthoDB" id="7438987at2"/>
<keyword evidence="2" id="KW-0547">Nucleotide-binding</keyword>
<evidence type="ECO:0000313" key="5">
    <source>
        <dbReference type="EMBL" id="MVO09645.1"/>
    </source>
</evidence>
<dbReference type="RefSeq" id="WP_140998021.1">
    <property type="nucleotide sequence ID" value="NZ_VDCZ01000007.1"/>
</dbReference>
<dbReference type="PANTHER" id="PTHR23073">
    <property type="entry name" value="26S PROTEASOME REGULATORY SUBUNIT"/>
    <property type="match status" value="1"/>
</dbReference>
<gene>
    <name evidence="5" type="ORF">GOQ30_10780</name>
</gene>
<dbReference type="EMBL" id="WQLW01000007">
    <property type="protein sequence ID" value="MVO09645.1"/>
    <property type="molecule type" value="Genomic_DNA"/>
</dbReference>
<evidence type="ECO:0000256" key="3">
    <source>
        <dbReference type="ARBA" id="ARBA00022840"/>
    </source>
</evidence>
<feature type="domain" description="AAA+ ATPase" evidence="4">
    <location>
        <begin position="213"/>
        <end position="345"/>
    </location>
</feature>
<keyword evidence="3" id="KW-0067">ATP-binding</keyword>